<proteinExistence type="predicted"/>
<evidence type="ECO:0000313" key="1">
    <source>
        <dbReference type="EMBL" id="RIA47365.1"/>
    </source>
</evidence>
<protein>
    <submittedName>
        <fullName evidence="1">Uncharacterized protein (TIGR02301 family)</fullName>
    </submittedName>
</protein>
<evidence type="ECO:0000313" key="2">
    <source>
        <dbReference type="Proteomes" id="UP000266273"/>
    </source>
</evidence>
<dbReference type="Pfam" id="PF09539">
    <property type="entry name" value="DUF2385"/>
    <property type="match status" value="1"/>
</dbReference>
<gene>
    <name evidence="1" type="ORF">BXY53_2443</name>
</gene>
<comment type="caution">
    <text evidence="1">The sequence shown here is derived from an EMBL/GenBank/DDBJ whole genome shotgun (WGS) entry which is preliminary data.</text>
</comment>
<organism evidence="1 2">
    <name type="scientific">Dichotomicrobium thermohalophilum</name>
    <dbReference type="NCBI Taxonomy" id="933063"/>
    <lineage>
        <taxon>Bacteria</taxon>
        <taxon>Pseudomonadati</taxon>
        <taxon>Pseudomonadota</taxon>
        <taxon>Alphaproteobacteria</taxon>
        <taxon>Hyphomicrobiales</taxon>
        <taxon>Hyphomicrobiaceae</taxon>
        <taxon>Dichotomicrobium</taxon>
    </lineage>
</organism>
<keyword evidence="2" id="KW-1185">Reference proteome</keyword>
<dbReference type="AlphaFoldDB" id="A0A397PJB0"/>
<accession>A0A397PJB0</accession>
<sequence length="141" mass="15613">MMGQGNTRRVGLLASLMIGIVLIAGPVANAQEAGEAASQRKDSRPYDKELFQLAEVLGAVHYLRALCGADEGQKWRDQMRGLVDAEGASALRRAQLVRSFNKGYRGYGRTYRRCTDLARRSIERLMKEGRTLAKRILDTAG</sequence>
<dbReference type="Proteomes" id="UP000266273">
    <property type="component" value="Unassembled WGS sequence"/>
</dbReference>
<dbReference type="NCBIfam" id="TIGR02301">
    <property type="entry name" value="TIGR02301 family protein"/>
    <property type="match status" value="1"/>
</dbReference>
<reference evidence="1 2" key="1">
    <citation type="submission" date="2018-08" db="EMBL/GenBank/DDBJ databases">
        <title>Genomic Encyclopedia of Archaeal and Bacterial Type Strains, Phase II (KMG-II): from individual species to whole genera.</title>
        <authorList>
            <person name="Goeker M."/>
        </authorList>
    </citation>
    <scope>NUCLEOTIDE SEQUENCE [LARGE SCALE GENOMIC DNA]</scope>
    <source>
        <strain evidence="1 2">DSM 5002</strain>
    </source>
</reference>
<dbReference type="InterPro" id="IPR012645">
    <property type="entry name" value="CHP02301"/>
</dbReference>
<dbReference type="EMBL" id="QXDF01000003">
    <property type="protein sequence ID" value="RIA47365.1"/>
    <property type="molecule type" value="Genomic_DNA"/>
</dbReference>
<name>A0A397PJB0_9HYPH</name>